<dbReference type="InterPro" id="IPR044032">
    <property type="entry name" value="TssC1_C"/>
</dbReference>
<accession>A0A840RBC9</accession>
<proteinExistence type="predicted"/>
<dbReference type="PANTHER" id="PTHR35565:SF3">
    <property type="entry name" value="TYPE VI SECRETION SYSTEM SHEATH PROTEIN TSSC1"/>
    <property type="match status" value="1"/>
</dbReference>
<comment type="caution">
    <text evidence="3">The sequence shown here is derived from an EMBL/GenBank/DDBJ whole genome shotgun (WGS) entry which is preliminary data.</text>
</comment>
<gene>
    <name evidence="3" type="ORF">HNQ50_001377</name>
</gene>
<feature type="domain" description="TssC1 N-terminal" evidence="1">
    <location>
        <begin position="69"/>
        <end position="368"/>
    </location>
</feature>
<keyword evidence="4" id="KW-1185">Reference proteome</keyword>
<dbReference type="EMBL" id="JACHHN010000002">
    <property type="protein sequence ID" value="MBB5190655.1"/>
    <property type="molecule type" value="Genomic_DNA"/>
</dbReference>
<feature type="domain" description="TssC1 C-terminal" evidence="2">
    <location>
        <begin position="378"/>
        <end position="489"/>
    </location>
</feature>
<dbReference type="InterPro" id="IPR010269">
    <property type="entry name" value="T6SS_TssC-like"/>
</dbReference>
<dbReference type="Pfam" id="PF05943">
    <property type="entry name" value="VipB"/>
    <property type="match status" value="1"/>
</dbReference>
<dbReference type="Pfam" id="PF18945">
    <property type="entry name" value="VipB_2"/>
    <property type="match status" value="1"/>
</dbReference>
<organism evidence="3 4">
    <name type="scientific">Silvimonas terrae</name>
    <dbReference type="NCBI Taxonomy" id="300266"/>
    <lineage>
        <taxon>Bacteria</taxon>
        <taxon>Pseudomonadati</taxon>
        <taxon>Pseudomonadota</taxon>
        <taxon>Betaproteobacteria</taxon>
        <taxon>Neisseriales</taxon>
        <taxon>Chitinibacteraceae</taxon>
        <taxon>Silvimonas</taxon>
    </lineage>
</organism>
<protein>
    <submittedName>
        <fullName evidence="3">Type VI secretion system protein ImpC</fullName>
    </submittedName>
</protein>
<name>A0A840RBC9_9NEIS</name>
<dbReference type="InterPro" id="IPR044031">
    <property type="entry name" value="TssC1_N"/>
</dbReference>
<dbReference type="NCBIfam" id="TIGR03355">
    <property type="entry name" value="VI_chp_2"/>
    <property type="match status" value="1"/>
</dbReference>
<reference evidence="3 4" key="1">
    <citation type="submission" date="2020-08" db="EMBL/GenBank/DDBJ databases">
        <title>Genomic Encyclopedia of Type Strains, Phase IV (KMG-IV): sequencing the most valuable type-strain genomes for metagenomic binning, comparative biology and taxonomic classification.</title>
        <authorList>
            <person name="Goeker M."/>
        </authorList>
    </citation>
    <scope>NUCLEOTIDE SEQUENCE [LARGE SCALE GENOMIC DNA]</scope>
    <source>
        <strain evidence="3 4">DSM 18233</strain>
    </source>
</reference>
<evidence type="ECO:0000259" key="1">
    <source>
        <dbReference type="Pfam" id="PF05943"/>
    </source>
</evidence>
<evidence type="ECO:0000313" key="3">
    <source>
        <dbReference type="EMBL" id="MBB5190655.1"/>
    </source>
</evidence>
<sequence length="495" mass="54814">MAQTQTAAAGGAQSTVDLPLLDRIIAEGRMAHDDLQKAYAKDLLSEFATQVLDEGMSKLDKDTVAMINHRIAEIDELISNQLNEILHHPEVQKLEASWRGLHYLVMNTETSTRLKLRLLNVSQQELQNDLEKAVEFDQSALFKKIYEEEYGTFGGNPFSVLIGDYEFGRHPQDVALLEKLSNVAAAAHAPFIAAASPRLFDMSNFTELAQPRDLSKAFESTELIKWRSFRASEDSRYVSLVLPHVLLRLPYGPATRPVEGIGYVEDVDGSDHSKYLWGNAAWALGQRITDAFAHYGWCAAIRGVEGGGAVEGLPAHTFATASGDIALKCPTEVPITDRREKELDTLGFIALCHKKNSDLAVFFGGQTTNQPKLYNLPEANANARISGMLPYVLAASRFAHYIKVIMRDKIGSFATRDNVQTYLNNWIADYVLINDNAPQEIKAQYPLREARVDVTEVAGRPGSYRATVFLRPHFQLEELTASIRLVAALPAPAAA</sequence>
<evidence type="ECO:0000313" key="4">
    <source>
        <dbReference type="Proteomes" id="UP000543030"/>
    </source>
</evidence>
<evidence type="ECO:0000259" key="2">
    <source>
        <dbReference type="Pfam" id="PF18945"/>
    </source>
</evidence>
<dbReference type="Proteomes" id="UP000543030">
    <property type="component" value="Unassembled WGS sequence"/>
</dbReference>
<dbReference type="PANTHER" id="PTHR35565">
    <property type="entry name" value="CYTOPLASMIC PROTEIN-RELATED"/>
    <property type="match status" value="1"/>
</dbReference>
<dbReference type="AlphaFoldDB" id="A0A840RBC9"/>
<dbReference type="RefSeq" id="WP_184098861.1">
    <property type="nucleotide sequence ID" value="NZ_JACHHN010000002.1"/>
</dbReference>